<dbReference type="AlphaFoldDB" id="A0A8A1L889"/>
<evidence type="ECO:0000313" key="2">
    <source>
        <dbReference type="Proteomes" id="UP000663419"/>
    </source>
</evidence>
<proteinExistence type="predicted"/>
<dbReference type="Proteomes" id="UP000663419">
    <property type="component" value="Chromosome 1"/>
</dbReference>
<name>A0A8A1L889_AJEC8</name>
<reference evidence="1" key="1">
    <citation type="submission" date="2021-01" db="EMBL/GenBank/DDBJ databases">
        <title>Chromosome-level genome assembly of a human fungal pathogen reveals clustering of transcriptionally co-regulated genes.</title>
        <authorList>
            <person name="Voorhies M."/>
            <person name="Cohen S."/>
            <person name="Shea T.P."/>
            <person name="Petrus S."/>
            <person name="Munoz J.F."/>
            <person name="Poplawski S."/>
            <person name="Goldman W.E."/>
            <person name="Michael T."/>
            <person name="Cuomo C.A."/>
            <person name="Sil A."/>
            <person name="Beyhan S."/>
        </authorList>
    </citation>
    <scope>NUCLEOTIDE SEQUENCE</scope>
    <source>
        <strain evidence="1">H88</strain>
    </source>
</reference>
<dbReference type="VEuPathDB" id="FungiDB:I7I53_10781"/>
<evidence type="ECO:0000313" key="1">
    <source>
        <dbReference type="EMBL" id="QSS50186.1"/>
    </source>
</evidence>
<gene>
    <name evidence="1" type="ORF">I7I53_10781</name>
</gene>
<protein>
    <submittedName>
        <fullName evidence="1">Uncharacterized protein</fullName>
    </submittedName>
</protein>
<organism evidence="1 2">
    <name type="scientific">Ajellomyces capsulatus (strain H88)</name>
    <name type="common">Darling's disease fungus</name>
    <name type="synonym">Histoplasma capsulatum</name>
    <dbReference type="NCBI Taxonomy" id="544711"/>
    <lineage>
        <taxon>Eukaryota</taxon>
        <taxon>Fungi</taxon>
        <taxon>Dikarya</taxon>
        <taxon>Ascomycota</taxon>
        <taxon>Pezizomycotina</taxon>
        <taxon>Eurotiomycetes</taxon>
        <taxon>Eurotiomycetidae</taxon>
        <taxon>Onygenales</taxon>
        <taxon>Ajellomycetaceae</taxon>
        <taxon>Histoplasma</taxon>
    </lineage>
</organism>
<accession>A0A8A1L889</accession>
<sequence>MLLLLFEPNTAQILWRNPGSWLFDAAPNWKLDSIQLILQTLTLEEERTEISLGHIDRVFLAASDPQRAHAAGLLQLDFRHQNCVWMLWQRPTWCNSVMI</sequence>
<dbReference type="EMBL" id="CP069102">
    <property type="protein sequence ID" value="QSS50186.1"/>
    <property type="molecule type" value="Genomic_DNA"/>
</dbReference>